<dbReference type="Proteomes" id="UP001418222">
    <property type="component" value="Unassembled WGS sequence"/>
</dbReference>
<keyword evidence="3" id="KW-1185">Reference proteome</keyword>
<evidence type="ECO:0000256" key="1">
    <source>
        <dbReference type="SAM" id="MobiDB-lite"/>
    </source>
</evidence>
<comment type="caution">
    <text evidence="2">The sequence shown here is derived from an EMBL/GenBank/DDBJ whole genome shotgun (WGS) entry which is preliminary data.</text>
</comment>
<dbReference type="EMBL" id="JBBWWQ010000020">
    <property type="protein sequence ID" value="KAK8916568.1"/>
    <property type="molecule type" value="Genomic_DNA"/>
</dbReference>
<sequence length="112" mass="13162">MGCALKEIMREKSGRQEKVEWLEKEVTDFKKKEVDATFPFIKEIVEDVVRHFCKLGRVNEGYENNSFAELFPECKRKVAAMNCETRGKDKVREEHVDDDEEEDKEEEGEEEG</sequence>
<proteinExistence type="predicted"/>
<reference evidence="2 3" key="1">
    <citation type="journal article" date="2022" name="Nat. Plants">
        <title>Genomes of leafy and leafless Platanthera orchids illuminate the evolution of mycoheterotrophy.</title>
        <authorList>
            <person name="Li M.H."/>
            <person name="Liu K.W."/>
            <person name="Li Z."/>
            <person name="Lu H.C."/>
            <person name="Ye Q.L."/>
            <person name="Zhang D."/>
            <person name="Wang J.Y."/>
            <person name="Li Y.F."/>
            <person name="Zhong Z.M."/>
            <person name="Liu X."/>
            <person name="Yu X."/>
            <person name="Liu D.K."/>
            <person name="Tu X.D."/>
            <person name="Liu B."/>
            <person name="Hao Y."/>
            <person name="Liao X.Y."/>
            <person name="Jiang Y.T."/>
            <person name="Sun W.H."/>
            <person name="Chen J."/>
            <person name="Chen Y.Q."/>
            <person name="Ai Y."/>
            <person name="Zhai J.W."/>
            <person name="Wu S.S."/>
            <person name="Zhou Z."/>
            <person name="Hsiao Y.Y."/>
            <person name="Wu W.L."/>
            <person name="Chen Y.Y."/>
            <person name="Lin Y.F."/>
            <person name="Hsu J.L."/>
            <person name="Li C.Y."/>
            <person name="Wang Z.W."/>
            <person name="Zhao X."/>
            <person name="Zhong W.Y."/>
            <person name="Ma X.K."/>
            <person name="Ma L."/>
            <person name="Huang J."/>
            <person name="Chen G.Z."/>
            <person name="Huang M.Z."/>
            <person name="Huang L."/>
            <person name="Peng D.H."/>
            <person name="Luo Y.B."/>
            <person name="Zou S.Q."/>
            <person name="Chen S.P."/>
            <person name="Lan S."/>
            <person name="Tsai W.C."/>
            <person name="Van de Peer Y."/>
            <person name="Liu Z.J."/>
        </authorList>
    </citation>
    <scope>NUCLEOTIDE SEQUENCE [LARGE SCALE GENOMIC DNA]</scope>
    <source>
        <strain evidence="2">Lor287</strain>
    </source>
</reference>
<feature type="compositionally biased region" description="Acidic residues" evidence="1">
    <location>
        <begin position="96"/>
        <end position="112"/>
    </location>
</feature>
<accession>A0AAP0AW43</accession>
<evidence type="ECO:0000313" key="3">
    <source>
        <dbReference type="Proteomes" id="UP001418222"/>
    </source>
</evidence>
<name>A0AAP0AW43_9ASPA</name>
<protein>
    <submittedName>
        <fullName evidence="2">Uncharacterized protein</fullName>
    </submittedName>
</protein>
<gene>
    <name evidence="2" type="ORF">KSP39_PZI022284</name>
</gene>
<evidence type="ECO:0000313" key="2">
    <source>
        <dbReference type="EMBL" id="KAK8916568.1"/>
    </source>
</evidence>
<dbReference type="AlphaFoldDB" id="A0AAP0AW43"/>
<organism evidence="2 3">
    <name type="scientific">Platanthera zijinensis</name>
    <dbReference type="NCBI Taxonomy" id="2320716"/>
    <lineage>
        <taxon>Eukaryota</taxon>
        <taxon>Viridiplantae</taxon>
        <taxon>Streptophyta</taxon>
        <taxon>Embryophyta</taxon>
        <taxon>Tracheophyta</taxon>
        <taxon>Spermatophyta</taxon>
        <taxon>Magnoliopsida</taxon>
        <taxon>Liliopsida</taxon>
        <taxon>Asparagales</taxon>
        <taxon>Orchidaceae</taxon>
        <taxon>Orchidoideae</taxon>
        <taxon>Orchideae</taxon>
        <taxon>Orchidinae</taxon>
        <taxon>Platanthera</taxon>
    </lineage>
</organism>
<feature type="region of interest" description="Disordered" evidence="1">
    <location>
        <begin position="87"/>
        <end position="112"/>
    </location>
</feature>